<dbReference type="AlphaFoldDB" id="L7JR24"/>
<reference evidence="1 2" key="1">
    <citation type="journal article" date="2012" name="PLoS Pathog.">
        <title>The genome of the obligate intracellular parasite Trachipleistophora hominis: new insights into microsporidian genome dynamics and reductive evolution.</title>
        <authorList>
            <person name="Heinz E."/>
            <person name="Williams T.A."/>
            <person name="Nakjang S."/>
            <person name="Noel C.J."/>
            <person name="Swan D.C."/>
            <person name="Goldberg A.V."/>
            <person name="Harris S.R."/>
            <person name="Weinmaier T."/>
            <person name="Markert S."/>
            <person name="Becher D."/>
            <person name="Bernhardt J."/>
            <person name="Dagan T."/>
            <person name="Hacker C."/>
            <person name="Lucocq J.M."/>
            <person name="Schweder T."/>
            <person name="Rattei T."/>
            <person name="Hall N."/>
            <person name="Hirt R.P."/>
            <person name="Embley T.M."/>
        </authorList>
    </citation>
    <scope>NUCLEOTIDE SEQUENCE [LARGE SCALE GENOMIC DNA]</scope>
</reference>
<keyword evidence="2" id="KW-1185">Reference proteome</keyword>
<sequence>MEGTGHDVLVGMQNIRNYVVSISEKELTEILLKKNIKGHFITNSIKIARNCNYDIVVPLLKLIEEVEDKRAILEYALDYYSTRRRVLQGSKMVSVLISSKAYIDDVLRSKLHDFLGKLTNKRSYNCAIEKLYENGLLDHVEVDMLDRTSRFVLDENIKDLDIANECLSVYQKGRKQQICNGYVIKDWERTAKNFWCTVLDTMDEIPSAMLTGAHLVHLFAVPEKYHCRILPLLARAINEDNCYEIARVVIDRDINHVEVLTLVYNYVKSRDLFNDQFYVSDEELDIILREHKDIKAVSMILQLVNNQVIEHIPFILPFLIQEKEFLCLERLVKRYKNIMITYLQQFIEMGMNVKVFLYFDAGSTVQKMIQMAAYDTLTDYIAVLPYIDQNTCQEILRTGNAGLIQPMILKIAQSKKECTEVHDLLKDERDESVREFIKKNAIESKVLRNVVKEWI</sequence>
<dbReference type="Proteomes" id="UP000011185">
    <property type="component" value="Unassembled WGS sequence"/>
</dbReference>
<evidence type="ECO:0000313" key="1">
    <source>
        <dbReference type="EMBL" id="ELQ73889.1"/>
    </source>
</evidence>
<organism evidence="1 2">
    <name type="scientific">Trachipleistophora hominis</name>
    <name type="common">Microsporidian parasite</name>
    <dbReference type="NCBI Taxonomy" id="72359"/>
    <lineage>
        <taxon>Eukaryota</taxon>
        <taxon>Fungi</taxon>
        <taxon>Fungi incertae sedis</taxon>
        <taxon>Microsporidia</taxon>
        <taxon>Pleistophoridae</taxon>
        <taxon>Trachipleistophora</taxon>
    </lineage>
</organism>
<accession>L7JR24</accession>
<name>L7JR24_TRAHO</name>
<dbReference type="VEuPathDB" id="MicrosporidiaDB:THOM_3206"/>
<dbReference type="InParanoid" id="L7JR24"/>
<proteinExistence type="predicted"/>
<dbReference type="HOGENOM" id="CLU_601563_0_0_1"/>
<protein>
    <submittedName>
        <fullName evidence="1">Uncharacterized protein</fullName>
    </submittedName>
</protein>
<evidence type="ECO:0000313" key="2">
    <source>
        <dbReference type="Proteomes" id="UP000011185"/>
    </source>
</evidence>
<dbReference type="EMBL" id="JH994099">
    <property type="protein sequence ID" value="ELQ73889.1"/>
    <property type="molecule type" value="Genomic_DNA"/>
</dbReference>
<gene>
    <name evidence="1" type="ORF">THOM_3206</name>
</gene>